<name>A0A0F9ECB5_9ZZZZ</name>
<comment type="caution">
    <text evidence="1">The sequence shown here is derived from an EMBL/GenBank/DDBJ whole genome shotgun (WGS) entry which is preliminary data.</text>
</comment>
<organism evidence="1">
    <name type="scientific">marine sediment metagenome</name>
    <dbReference type="NCBI Taxonomy" id="412755"/>
    <lineage>
        <taxon>unclassified sequences</taxon>
        <taxon>metagenomes</taxon>
        <taxon>ecological metagenomes</taxon>
    </lineage>
</organism>
<dbReference type="EMBL" id="LAZR01025503">
    <property type="protein sequence ID" value="KKL71718.1"/>
    <property type="molecule type" value="Genomic_DNA"/>
</dbReference>
<proteinExistence type="predicted"/>
<reference evidence="1" key="1">
    <citation type="journal article" date="2015" name="Nature">
        <title>Complex archaea that bridge the gap between prokaryotes and eukaryotes.</title>
        <authorList>
            <person name="Spang A."/>
            <person name="Saw J.H."/>
            <person name="Jorgensen S.L."/>
            <person name="Zaremba-Niedzwiedzka K."/>
            <person name="Martijn J."/>
            <person name="Lind A.E."/>
            <person name="van Eijk R."/>
            <person name="Schleper C."/>
            <person name="Guy L."/>
            <person name="Ettema T.J."/>
        </authorList>
    </citation>
    <scope>NUCLEOTIDE SEQUENCE</scope>
</reference>
<accession>A0A0F9ECB5</accession>
<sequence>MITHTIQLSIVVGGGWGGVAGVVGVVGGMAGTVSLILECCRLTVIGV</sequence>
<gene>
    <name evidence="1" type="ORF">LCGC14_2092070</name>
</gene>
<evidence type="ECO:0000313" key="1">
    <source>
        <dbReference type="EMBL" id="KKL71718.1"/>
    </source>
</evidence>
<dbReference type="AlphaFoldDB" id="A0A0F9ECB5"/>
<protein>
    <submittedName>
        <fullName evidence="1">Uncharacterized protein</fullName>
    </submittedName>
</protein>